<reference evidence="2 3" key="1">
    <citation type="submission" date="2019-10" db="EMBL/GenBank/DDBJ databases">
        <title>Rubrobacter sp nov SCSIO 52090 isolated from a deep-sea sediment in the South China Sea.</title>
        <authorList>
            <person name="Chen R.W."/>
        </authorList>
    </citation>
    <scope>NUCLEOTIDE SEQUENCE [LARGE SCALE GENOMIC DNA]</scope>
    <source>
        <strain evidence="2 3">SCSIO 52909</strain>
    </source>
</reference>
<name>A0A6G8Q5J4_9ACTN</name>
<dbReference type="EMBL" id="CP045119">
    <property type="protein sequence ID" value="QIN81736.1"/>
    <property type="molecule type" value="Genomic_DNA"/>
</dbReference>
<evidence type="ECO:0000313" key="2">
    <source>
        <dbReference type="EMBL" id="QIN81736.1"/>
    </source>
</evidence>
<gene>
    <name evidence="2" type="ORF">GBA63_03105</name>
</gene>
<dbReference type="Proteomes" id="UP000501452">
    <property type="component" value="Chromosome"/>
</dbReference>
<protein>
    <recommendedName>
        <fullName evidence="4">L-2-amino-thiazoline-4-carboxylic acid hydrolase</fullName>
    </recommendedName>
</protein>
<proteinExistence type="predicted"/>
<evidence type="ECO:0000256" key="1">
    <source>
        <dbReference type="SAM" id="MobiDB-lite"/>
    </source>
</evidence>
<evidence type="ECO:0000313" key="3">
    <source>
        <dbReference type="Proteomes" id="UP000501452"/>
    </source>
</evidence>
<evidence type="ECO:0008006" key="4">
    <source>
        <dbReference type="Google" id="ProtNLM"/>
    </source>
</evidence>
<dbReference type="InterPro" id="IPR026002">
    <property type="entry name" value="ATC_hydrolase-like"/>
</dbReference>
<feature type="region of interest" description="Disordered" evidence="1">
    <location>
        <begin position="226"/>
        <end position="247"/>
    </location>
</feature>
<sequence>MGIRAASPFFVAGPSNGRAKGGRASGGGYNGGSSEAERGIFSMKWLQVYGLPRLPLFLARWAMKLGLPGPTWYKWKAASAGTGVILDEMIRAADDLGYDGQKVGKLAMSRIGEKQGSDLREQLDVTTMKDAVDVVMLANRFFDIEITLTETKDGEYVINADRCPWFGGMGHDGVPGWDVKPCAAFSTYEKAMVEAINPNVKLSYTEKRTTGGHTCRGVYQYRDQELDDGPAEGVQPEMVSIGRKPKK</sequence>
<keyword evidence="3" id="KW-1185">Reference proteome</keyword>
<organism evidence="2 3">
    <name type="scientific">Rubrobacter tropicus</name>
    <dbReference type="NCBI Taxonomy" id="2653851"/>
    <lineage>
        <taxon>Bacteria</taxon>
        <taxon>Bacillati</taxon>
        <taxon>Actinomycetota</taxon>
        <taxon>Rubrobacteria</taxon>
        <taxon>Rubrobacterales</taxon>
        <taxon>Rubrobacteraceae</taxon>
        <taxon>Rubrobacter</taxon>
    </lineage>
</organism>
<dbReference type="AlphaFoldDB" id="A0A6G8Q5J4"/>
<dbReference type="KEGG" id="rub:GBA63_03105"/>
<dbReference type="Pfam" id="PF14196">
    <property type="entry name" value="ATC_hydrolase"/>
    <property type="match status" value="1"/>
</dbReference>
<accession>A0A6G8Q5J4</accession>